<protein>
    <recommendedName>
        <fullName evidence="3">Superoxide dismutase [Cu-Zn]</fullName>
        <ecNumber evidence="3">1.15.1.1</ecNumber>
    </recommendedName>
</protein>
<evidence type="ECO:0000256" key="1">
    <source>
        <dbReference type="ARBA" id="ARBA00010457"/>
    </source>
</evidence>
<dbReference type="InterPro" id="IPR018152">
    <property type="entry name" value="SOD_Cu/Zn_BS"/>
</dbReference>
<evidence type="ECO:0000313" key="6">
    <source>
        <dbReference type="EMBL" id="GAC70047.1"/>
    </source>
</evidence>
<dbReference type="EMBL" id="BANX01000031">
    <property type="protein sequence ID" value="GAC70047.1"/>
    <property type="molecule type" value="Genomic_DNA"/>
</dbReference>
<dbReference type="OrthoDB" id="9792957at2"/>
<dbReference type="Pfam" id="PF00080">
    <property type="entry name" value="Sod_Cu"/>
    <property type="match status" value="1"/>
</dbReference>
<dbReference type="Gene3D" id="2.60.40.200">
    <property type="entry name" value="Superoxide dismutase, copper/zinc binding domain"/>
    <property type="match status" value="1"/>
</dbReference>
<feature type="region of interest" description="Disordered" evidence="4">
    <location>
        <begin position="36"/>
        <end position="78"/>
    </location>
</feature>
<dbReference type="InterPro" id="IPR024134">
    <property type="entry name" value="SOD_Cu/Zn_/chaperone"/>
</dbReference>
<comment type="cofactor">
    <cofactor evidence="3">
        <name>Zn(2+)</name>
        <dbReference type="ChEBI" id="CHEBI:29105"/>
    </cofactor>
    <text evidence="3">Binds 1 zinc ion per subunit.</text>
</comment>
<proteinExistence type="inferred from homology"/>
<organism evidence="6 7">
    <name type="scientific">Gordonia soli NBRC 108243</name>
    <dbReference type="NCBI Taxonomy" id="1223545"/>
    <lineage>
        <taxon>Bacteria</taxon>
        <taxon>Bacillati</taxon>
        <taxon>Actinomycetota</taxon>
        <taxon>Actinomycetes</taxon>
        <taxon>Mycobacteriales</taxon>
        <taxon>Gordoniaceae</taxon>
        <taxon>Gordonia</taxon>
    </lineage>
</organism>
<dbReference type="GO" id="GO:0004784">
    <property type="term" value="F:superoxide dismutase activity"/>
    <property type="evidence" value="ECO:0007669"/>
    <property type="project" value="UniProtKB-EC"/>
</dbReference>
<dbReference type="EC" id="1.15.1.1" evidence="3"/>
<feature type="compositionally biased region" description="Polar residues" evidence="4">
    <location>
        <begin position="47"/>
        <end position="58"/>
    </location>
</feature>
<comment type="cofactor">
    <cofactor evidence="3">
        <name>Cu cation</name>
        <dbReference type="ChEBI" id="CHEBI:23378"/>
    </cofactor>
    <text evidence="3">Binds 1 copper ion per subunit.</text>
</comment>
<keyword evidence="3" id="KW-0479">Metal-binding</keyword>
<keyword evidence="7" id="KW-1185">Reference proteome</keyword>
<dbReference type="RefSeq" id="WP_007623711.1">
    <property type="nucleotide sequence ID" value="NZ_BANX01000031.1"/>
</dbReference>
<comment type="function">
    <text evidence="2">Destroys radicals which are normally produced within the cells and which are toxic to biological systems. May play a role in favoring mycobacterial survival in phagocytes.</text>
</comment>
<comment type="caution">
    <text evidence="6">The sequence shown here is derived from an EMBL/GenBank/DDBJ whole genome shotgun (WGS) entry which is preliminary data.</text>
</comment>
<reference evidence="6 7" key="1">
    <citation type="submission" date="2013-01" db="EMBL/GenBank/DDBJ databases">
        <title>Whole genome shotgun sequence of Gordonia soli NBRC 108243.</title>
        <authorList>
            <person name="Isaki-Nakamura S."/>
            <person name="Hosoyama A."/>
            <person name="Tsuchikane K."/>
            <person name="Ando Y."/>
            <person name="Baba S."/>
            <person name="Ohji S."/>
            <person name="Hamada M."/>
            <person name="Tamura T."/>
            <person name="Yamazoe A."/>
            <person name="Yamazaki S."/>
            <person name="Fujita N."/>
        </authorList>
    </citation>
    <scope>NUCLEOTIDE SEQUENCE [LARGE SCALE GENOMIC DNA]</scope>
    <source>
        <strain evidence="6 7">NBRC 108243</strain>
    </source>
</reference>
<accession>M0QRC8</accession>
<dbReference type="InterPro" id="IPR001424">
    <property type="entry name" value="SOD_Cu_Zn_dom"/>
</dbReference>
<comment type="similarity">
    <text evidence="1 3">Belongs to the Cu-Zn superoxide dismutase family.</text>
</comment>
<dbReference type="STRING" id="1223545.GS4_31_00130"/>
<evidence type="ECO:0000256" key="4">
    <source>
        <dbReference type="SAM" id="MobiDB-lite"/>
    </source>
</evidence>
<name>M0QRC8_9ACTN</name>
<dbReference type="PANTHER" id="PTHR10003">
    <property type="entry name" value="SUPEROXIDE DISMUTASE CU-ZN -RELATED"/>
    <property type="match status" value="1"/>
</dbReference>
<dbReference type="PROSITE" id="PS00332">
    <property type="entry name" value="SOD_CU_ZN_2"/>
    <property type="match status" value="1"/>
</dbReference>
<dbReference type="AlphaFoldDB" id="M0QRC8"/>
<dbReference type="eggNOG" id="COG2032">
    <property type="taxonomic scope" value="Bacteria"/>
</dbReference>
<keyword evidence="3" id="KW-0186">Copper</keyword>
<sequence>MTVSSKSILATVVRGRRGRTLAAVASIGAIGGALVGCTPDEPPTDAPGTTPSVVTGNQAPPGEVDPADGIGDSPKENATANLIDSKGQPVGVAEFVPSGSSVKVTVKVQKGLPAGFHGMHLHQRGECQTGSEAFTSAGGHLQVGGRTTHPASGDLVSINVLPDGSGETVTTTDAVTLEQIVGKSIIIHEKPDNFGNIPTRYAPQPDEQTLMTGDAGSRIACGVIEAHE</sequence>
<keyword evidence="3" id="KW-0560">Oxidoreductase</keyword>
<evidence type="ECO:0000259" key="5">
    <source>
        <dbReference type="Pfam" id="PF00080"/>
    </source>
</evidence>
<evidence type="ECO:0000256" key="3">
    <source>
        <dbReference type="RuleBase" id="RU000393"/>
    </source>
</evidence>
<dbReference type="SUPFAM" id="SSF49329">
    <property type="entry name" value="Cu,Zn superoxide dismutase-like"/>
    <property type="match status" value="1"/>
</dbReference>
<dbReference type="Proteomes" id="UP000011666">
    <property type="component" value="Unassembled WGS sequence"/>
</dbReference>
<evidence type="ECO:0000256" key="2">
    <source>
        <dbReference type="ARBA" id="ARBA00024900"/>
    </source>
</evidence>
<feature type="domain" description="Superoxide dismutase copper/zinc binding" evidence="5">
    <location>
        <begin position="91"/>
        <end position="224"/>
    </location>
</feature>
<evidence type="ECO:0000313" key="7">
    <source>
        <dbReference type="Proteomes" id="UP000011666"/>
    </source>
</evidence>
<comment type="catalytic activity">
    <reaction evidence="3">
        <text>2 superoxide + 2 H(+) = H2O2 + O2</text>
        <dbReference type="Rhea" id="RHEA:20696"/>
        <dbReference type="ChEBI" id="CHEBI:15378"/>
        <dbReference type="ChEBI" id="CHEBI:15379"/>
        <dbReference type="ChEBI" id="CHEBI:16240"/>
        <dbReference type="ChEBI" id="CHEBI:18421"/>
        <dbReference type="EC" id="1.15.1.1"/>
    </reaction>
</comment>
<dbReference type="InterPro" id="IPR036423">
    <property type="entry name" value="SOD-like_Cu/Zn_dom_sf"/>
</dbReference>
<gene>
    <name evidence="6" type="primary">sodC</name>
    <name evidence="6" type="ORF">GS4_31_00130</name>
</gene>
<dbReference type="GO" id="GO:0005507">
    <property type="term" value="F:copper ion binding"/>
    <property type="evidence" value="ECO:0007669"/>
    <property type="project" value="InterPro"/>
</dbReference>
<keyword evidence="3" id="KW-0862">Zinc</keyword>